<organism evidence="2 3">
    <name type="scientific">Hymenobacter fastidiosus</name>
    <dbReference type="NCBI Taxonomy" id="486264"/>
    <lineage>
        <taxon>Bacteria</taxon>
        <taxon>Pseudomonadati</taxon>
        <taxon>Bacteroidota</taxon>
        <taxon>Cytophagia</taxon>
        <taxon>Cytophagales</taxon>
        <taxon>Hymenobacteraceae</taxon>
        <taxon>Hymenobacter</taxon>
    </lineage>
</organism>
<proteinExistence type="predicted"/>
<dbReference type="Proteomes" id="UP001500567">
    <property type="component" value="Unassembled WGS sequence"/>
</dbReference>
<comment type="caution">
    <text evidence="2">The sequence shown here is derived from an EMBL/GenBank/DDBJ whole genome shotgun (WGS) entry which is preliminary data.</text>
</comment>
<keyword evidence="1" id="KW-0732">Signal</keyword>
<feature type="chain" id="PRO_5045117087" evidence="1">
    <location>
        <begin position="23"/>
        <end position="96"/>
    </location>
</feature>
<keyword evidence="3" id="KW-1185">Reference proteome</keyword>
<name>A0ABP7RPF4_9BACT</name>
<evidence type="ECO:0000313" key="2">
    <source>
        <dbReference type="EMBL" id="GAA4000428.1"/>
    </source>
</evidence>
<gene>
    <name evidence="2" type="ORF">GCM10022408_09390</name>
</gene>
<evidence type="ECO:0000256" key="1">
    <source>
        <dbReference type="SAM" id="SignalP"/>
    </source>
</evidence>
<dbReference type="EMBL" id="BAABDJ010000006">
    <property type="protein sequence ID" value="GAA4000428.1"/>
    <property type="molecule type" value="Genomic_DNA"/>
</dbReference>
<reference evidence="3" key="1">
    <citation type="journal article" date="2019" name="Int. J. Syst. Evol. Microbiol.">
        <title>The Global Catalogue of Microorganisms (GCM) 10K type strain sequencing project: providing services to taxonomists for standard genome sequencing and annotation.</title>
        <authorList>
            <consortium name="The Broad Institute Genomics Platform"/>
            <consortium name="The Broad Institute Genome Sequencing Center for Infectious Disease"/>
            <person name="Wu L."/>
            <person name="Ma J."/>
        </authorList>
    </citation>
    <scope>NUCLEOTIDE SEQUENCE [LARGE SCALE GENOMIC DNA]</scope>
    <source>
        <strain evidence="3">JCM 17224</strain>
    </source>
</reference>
<evidence type="ECO:0000313" key="3">
    <source>
        <dbReference type="Proteomes" id="UP001500567"/>
    </source>
</evidence>
<protein>
    <submittedName>
        <fullName evidence="2">Uncharacterized protein</fullName>
    </submittedName>
</protein>
<accession>A0ABP7RPF4</accession>
<sequence>MTALQSLLFAAGVLCTAAPLAAQTKPTAPGTSAAAPRIDLSREARESQYFADLSQRLREVYRAPGDGRAIALLSHAITEFQARRKGLLAEAARPGP</sequence>
<feature type="signal peptide" evidence="1">
    <location>
        <begin position="1"/>
        <end position="22"/>
    </location>
</feature>